<evidence type="ECO:0000313" key="3">
    <source>
        <dbReference type="EMBL" id="CAD9207015.1"/>
    </source>
</evidence>
<organism evidence="3">
    <name type="scientific">Tetraselmis chuii</name>
    <dbReference type="NCBI Taxonomy" id="63592"/>
    <lineage>
        <taxon>Eukaryota</taxon>
        <taxon>Viridiplantae</taxon>
        <taxon>Chlorophyta</taxon>
        <taxon>core chlorophytes</taxon>
        <taxon>Chlorodendrophyceae</taxon>
        <taxon>Chlorodendrales</taxon>
        <taxon>Chlorodendraceae</taxon>
        <taxon>Tetraselmis</taxon>
    </lineage>
</organism>
<accession>A0A7S1SSL7</accession>
<feature type="coiled-coil region" evidence="1">
    <location>
        <begin position="355"/>
        <end position="417"/>
    </location>
</feature>
<feature type="region of interest" description="Disordered" evidence="2">
    <location>
        <begin position="106"/>
        <end position="283"/>
    </location>
</feature>
<keyword evidence="1" id="KW-0175">Coiled coil</keyword>
<name>A0A7S1SSL7_9CHLO</name>
<protein>
    <submittedName>
        <fullName evidence="3">Uncharacterized protein</fullName>
    </submittedName>
</protein>
<feature type="compositionally biased region" description="Low complexity" evidence="2">
    <location>
        <begin position="109"/>
        <end position="139"/>
    </location>
</feature>
<evidence type="ECO:0000256" key="2">
    <source>
        <dbReference type="SAM" id="MobiDB-lite"/>
    </source>
</evidence>
<feature type="region of interest" description="Disordered" evidence="2">
    <location>
        <begin position="32"/>
        <end position="79"/>
    </location>
</feature>
<feature type="compositionally biased region" description="Low complexity" evidence="2">
    <location>
        <begin position="38"/>
        <end position="61"/>
    </location>
</feature>
<evidence type="ECO:0000256" key="1">
    <source>
        <dbReference type="SAM" id="Coils"/>
    </source>
</evidence>
<dbReference type="EMBL" id="HBGG01018021">
    <property type="protein sequence ID" value="CAD9207015.1"/>
    <property type="molecule type" value="Transcribed_RNA"/>
</dbReference>
<gene>
    <name evidence="3" type="ORF">TCHU04912_LOCUS9251</name>
</gene>
<reference evidence="3" key="1">
    <citation type="submission" date="2021-01" db="EMBL/GenBank/DDBJ databases">
        <authorList>
            <person name="Corre E."/>
            <person name="Pelletier E."/>
            <person name="Niang G."/>
            <person name="Scheremetjew M."/>
            <person name="Finn R."/>
            <person name="Kale V."/>
            <person name="Holt S."/>
            <person name="Cochrane G."/>
            <person name="Meng A."/>
            <person name="Brown T."/>
            <person name="Cohen L."/>
        </authorList>
    </citation>
    <scope>NUCLEOTIDE SEQUENCE</scope>
    <source>
        <strain evidence="3">PLY429</strain>
    </source>
</reference>
<sequence length="596" mass="62180">MADTAVAFGMAELPSSARVGSKRSLADLVEHLEDDGLAGTPGSPEAGGSPEPGAPSRPVVTRGRRTRRGPVGLRAGGVARDNIEAVEVATSLTNLANGPTALQARVVPSDSEWSGSTSDSSEGDIQGSSSSPSSAISPVRRSRRVQQIKDEENESVALLNGALTRAAEAATTEAEASPQQPARAPRPLVARPAPAFGKNNGSNSGRKGTKLVVLPVGGKSQGGVGQSKARLAPKAPSGRNPAFVTPAPATKNASRGGGNGNKVPKLTPRQTPNGEGAKSGGTGIAKPVGYGSAAGGSGLAGQLKVRYERIEGGGGGLRALSVADREAVASGVRVDEDGYPVTSYMSGMPDAWLTREELQGRLGQWRERYFSAERENAQRACDLVEVEMRNNRLAQQVGNLEEQLAVARQEVEDAGALAEAARQIPPPTVARHAYTTERPRSGAASSSPGELVGLMEDAHTRLLAAGFPNLLKKFLRSSVSGHIAPSKDSLWWNLVNDTCANLLQQHSNKYFFSLKVKQTIYCMNMLPTGRHAYNLLRGDAGGGVDSWDVSRANYNIPLPSPKTLMSFAAQNPRMAAEANEMAARHGGGADKGASGA</sequence>
<feature type="compositionally biased region" description="Low complexity" evidence="2">
    <location>
        <begin position="162"/>
        <end position="206"/>
    </location>
</feature>
<dbReference type="AlphaFoldDB" id="A0A7S1SSL7"/>
<proteinExistence type="predicted"/>